<evidence type="ECO:0000313" key="6">
    <source>
        <dbReference type="EMBL" id="HGN37571.1"/>
    </source>
</evidence>
<accession>A0A7J3IAE2</accession>
<dbReference type="Pfam" id="PF02662">
    <property type="entry name" value="FlpD"/>
    <property type="match status" value="1"/>
</dbReference>
<dbReference type="GO" id="GO:0051536">
    <property type="term" value="F:iron-sulfur cluster binding"/>
    <property type="evidence" value="ECO:0007669"/>
    <property type="project" value="UniProtKB-KW"/>
</dbReference>
<dbReference type="GO" id="GO:0016491">
    <property type="term" value="F:oxidoreductase activity"/>
    <property type="evidence" value="ECO:0007669"/>
    <property type="project" value="UniProtKB-KW"/>
</dbReference>
<evidence type="ECO:0000256" key="4">
    <source>
        <dbReference type="ARBA" id="ARBA00023014"/>
    </source>
</evidence>
<proteinExistence type="predicted"/>
<evidence type="ECO:0000313" key="7">
    <source>
        <dbReference type="EMBL" id="HGQ18508.1"/>
    </source>
</evidence>
<reference evidence="6" key="1">
    <citation type="journal article" date="2020" name="mSystems">
        <title>Genome- and Community-Level Interaction Insights into Carbon Utilization and Element Cycling Functions of Hydrothermarchaeota in Hydrothermal Sediment.</title>
        <authorList>
            <person name="Zhou Z."/>
            <person name="Liu Y."/>
            <person name="Xu W."/>
            <person name="Pan J."/>
            <person name="Luo Z.H."/>
            <person name="Li M."/>
        </authorList>
    </citation>
    <scope>NUCLEOTIDE SEQUENCE [LARGE SCALE GENOMIC DNA]</scope>
    <source>
        <strain evidence="6">SpSt-618</strain>
        <strain evidence="7">SpSt-657</strain>
    </source>
</reference>
<protein>
    <submittedName>
        <fullName evidence="6">Hydrogenase iron-sulfur subunit</fullName>
    </submittedName>
</protein>
<dbReference type="AlphaFoldDB" id="A0A7J3IAE2"/>
<evidence type="ECO:0000256" key="1">
    <source>
        <dbReference type="ARBA" id="ARBA00022723"/>
    </source>
</evidence>
<dbReference type="GO" id="GO:0046872">
    <property type="term" value="F:metal ion binding"/>
    <property type="evidence" value="ECO:0007669"/>
    <property type="project" value="UniProtKB-KW"/>
</dbReference>
<evidence type="ECO:0000256" key="3">
    <source>
        <dbReference type="ARBA" id="ARBA00023004"/>
    </source>
</evidence>
<keyword evidence="2" id="KW-0560">Oxidoreductase</keyword>
<dbReference type="EMBL" id="DTBZ01000114">
    <property type="protein sequence ID" value="HGQ18508.1"/>
    <property type="molecule type" value="Genomic_DNA"/>
</dbReference>
<dbReference type="InterPro" id="IPR003813">
    <property type="entry name" value="MvhD/FlpD"/>
</dbReference>
<gene>
    <name evidence="6" type="ORF">ENT87_08535</name>
    <name evidence="7" type="ORF">ENU30_06000</name>
</gene>
<name>A0A7J3IAE2_9CREN</name>
<evidence type="ECO:0000259" key="5">
    <source>
        <dbReference type="Pfam" id="PF02662"/>
    </source>
</evidence>
<evidence type="ECO:0000256" key="2">
    <source>
        <dbReference type="ARBA" id="ARBA00023002"/>
    </source>
</evidence>
<sequence>MIPVSLEPRVIAFTCTYCAYAAAETAGVSKLQYPPHIYIIRLPCSGMFRSYYVFKALYNGFDSVLWGGCHPPYDCHFINGNYKARVRAALLKSYLNQLGFEDDRFRLEWIAAGEADRFASIAKEIVKKATSLPRLRFLDNSEVVSEWL</sequence>
<keyword evidence="1" id="KW-0479">Metal-binding</keyword>
<comment type="caution">
    <text evidence="6">The sequence shown here is derived from an EMBL/GenBank/DDBJ whole genome shotgun (WGS) entry which is preliminary data.</text>
</comment>
<organism evidence="6">
    <name type="scientific">Ignisphaera aggregans</name>
    <dbReference type="NCBI Taxonomy" id="334771"/>
    <lineage>
        <taxon>Archaea</taxon>
        <taxon>Thermoproteota</taxon>
        <taxon>Thermoprotei</taxon>
        <taxon>Desulfurococcales</taxon>
        <taxon>Desulfurococcaceae</taxon>
        <taxon>Ignisphaera</taxon>
    </lineage>
</organism>
<keyword evidence="4" id="KW-0411">Iron-sulfur</keyword>
<dbReference type="EMBL" id="DTAI01000253">
    <property type="protein sequence ID" value="HGN37571.1"/>
    <property type="molecule type" value="Genomic_DNA"/>
</dbReference>
<keyword evidence="3" id="KW-0408">Iron</keyword>
<feature type="domain" description="F420-non-reducing hydrogenase iron-sulfur subunit D" evidence="5">
    <location>
        <begin position="10"/>
        <end position="130"/>
    </location>
</feature>